<evidence type="ECO:0000259" key="5">
    <source>
        <dbReference type="Pfam" id="PF00324"/>
    </source>
</evidence>
<dbReference type="EMBL" id="JQDR03006760">
    <property type="protein sequence ID" value="KAA0199699.1"/>
    <property type="molecule type" value="Genomic_DNA"/>
</dbReference>
<dbReference type="GO" id="GO:0055064">
    <property type="term" value="P:chloride ion homeostasis"/>
    <property type="evidence" value="ECO:0007669"/>
    <property type="project" value="TreeGrafter"/>
</dbReference>
<reference evidence="6" key="1">
    <citation type="submission" date="2014-08" db="EMBL/GenBank/DDBJ databases">
        <authorList>
            <person name="Murali S."/>
            <person name="Richards S."/>
            <person name="Bandaranaike D."/>
            <person name="Bellair M."/>
            <person name="Blankenburg K."/>
            <person name="Chao H."/>
            <person name="Dinh H."/>
            <person name="Doddapaneni H."/>
            <person name="Dugan-Rocha S."/>
            <person name="Elkadiri S."/>
            <person name="Gnanaolivu R."/>
            <person name="Hughes D."/>
            <person name="Lee S."/>
            <person name="Li M."/>
            <person name="Ming W."/>
            <person name="Munidasa M."/>
            <person name="Muniz J."/>
            <person name="Nguyen L."/>
            <person name="Osuji N."/>
            <person name="Pu L.-L."/>
            <person name="Puazo M."/>
            <person name="Skinner E."/>
            <person name="Qu C."/>
            <person name="Quiroz J."/>
            <person name="Raj R."/>
            <person name="Weissenberger G."/>
            <person name="Xin Y."/>
            <person name="Zou X."/>
            <person name="Han Y."/>
            <person name="Worley K."/>
            <person name="Muzny D."/>
            <person name="Gibbs R."/>
        </authorList>
    </citation>
    <scope>NUCLEOTIDE SEQUENCE</scope>
    <source>
        <strain evidence="6">HAZT.00-mixed</strain>
        <tissue evidence="6">Whole organism</tissue>
    </source>
</reference>
<dbReference type="GO" id="GO:0006884">
    <property type="term" value="P:cell volume homeostasis"/>
    <property type="evidence" value="ECO:0007669"/>
    <property type="project" value="TreeGrafter"/>
</dbReference>
<evidence type="ECO:0000313" key="6">
    <source>
        <dbReference type="EMBL" id="KAA0199699.1"/>
    </source>
</evidence>
<evidence type="ECO:0000256" key="3">
    <source>
        <dbReference type="ARBA" id="ARBA00022989"/>
    </source>
</evidence>
<evidence type="ECO:0000256" key="1">
    <source>
        <dbReference type="ARBA" id="ARBA00004141"/>
    </source>
</evidence>
<keyword evidence="2" id="KW-0812">Transmembrane</keyword>
<dbReference type="GO" id="GO:0015379">
    <property type="term" value="F:potassium:chloride symporter activity"/>
    <property type="evidence" value="ECO:0007669"/>
    <property type="project" value="TreeGrafter"/>
</dbReference>
<reference evidence="6" key="3">
    <citation type="submission" date="2019-06" db="EMBL/GenBank/DDBJ databases">
        <authorList>
            <person name="Poynton C."/>
            <person name="Hasenbein S."/>
            <person name="Benoit J.B."/>
            <person name="Sepulveda M.S."/>
            <person name="Poelchau M.F."/>
            <person name="Murali S.C."/>
            <person name="Chen S."/>
            <person name="Glastad K.M."/>
            <person name="Werren J.H."/>
            <person name="Vineis J.H."/>
            <person name="Bowen J.L."/>
            <person name="Friedrich M."/>
            <person name="Jones J."/>
            <person name="Robertson H.M."/>
            <person name="Feyereisen R."/>
            <person name="Mechler-Hickson A."/>
            <person name="Mathers N."/>
            <person name="Lee C.E."/>
            <person name="Colbourne J.K."/>
            <person name="Biales A."/>
            <person name="Johnston J.S."/>
            <person name="Wellborn G.A."/>
            <person name="Rosendale A.J."/>
            <person name="Cridge A.G."/>
            <person name="Munoz-Torres M.C."/>
            <person name="Bain P.A."/>
            <person name="Manny A.R."/>
            <person name="Major K.M."/>
            <person name="Lambert F.N."/>
            <person name="Vulpe C.D."/>
            <person name="Tuck P."/>
            <person name="Blalock B.J."/>
            <person name="Lin Y.-Y."/>
            <person name="Smith M.E."/>
            <person name="Ochoa-Acuna H."/>
            <person name="Chen M.-J.M."/>
            <person name="Childers C.P."/>
            <person name="Qu J."/>
            <person name="Dugan S."/>
            <person name="Lee S.L."/>
            <person name="Chao H."/>
            <person name="Dinh H."/>
            <person name="Han Y."/>
            <person name="Doddapaneni H."/>
            <person name="Worley K.C."/>
            <person name="Muzny D.M."/>
            <person name="Gibbs R.A."/>
            <person name="Richards S."/>
        </authorList>
    </citation>
    <scope>NUCLEOTIDE SEQUENCE</scope>
    <source>
        <strain evidence="6">HAZT.00-mixed</strain>
        <tissue evidence="6">Whole organism</tissue>
    </source>
</reference>
<feature type="domain" description="Amino acid permease/ SLC12A" evidence="5">
    <location>
        <begin position="30"/>
        <end position="86"/>
    </location>
</feature>
<dbReference type="GO" id="GO:1990573">
    <property type="term" value="P:potassium ion import across plasma membrane"/>
    <property type="evidence" value="ECO:0007669"/>
    <property type="project" value="TreeGrafter"/>
</dbReference>
<gene>
    <name evidence="6" type="ORF">HAZT_HAZT011394</name>
</gene>
<dbReference type="Gene3D" id="1.20.1740.10">
    <property type="entry name" value="Amino acid/polyamine transporter I"/>
    <property type="match status" value="1"/>
</dbReference>
<dbReference type="GO" id="GO:0005886">
    <property type="term" value="C:plasma membrane"/>
    <property type="evidence" value="ECO:0007669"/>
    <property type="project" value="TreeGrafter"/>
</dbReference>
<dbReference type="Pfam" id="PF00324">
    <property type="entry name" value="AA_permease"/>
    <property type="match status" value="1"/>
</dbReference>
<comment type="caution">
    <text evidence="6">The sequence shown here is derived from an EMBL/GenBank/DDBJ whole genome shotgun (WGS) entry which is preliminary data.</text>
</comment>
<dbReference type="PANTHER" id="PTHR11827">
    <property type="entry name" value="SOLUTE CARRIER FAMILY 12, CATION COTRANSPORTERS"/>
    <property type="match status" value="1"/>
</dbReference>
<dbReference type="InterPro" id="IPR004841">
    <property type="entry name" value="AA-permease/SLC12A_dom"/>
</dbReference>
<sequence>MLTSLSSTRFGNSVGGQLAIASIAWPNKWVILIGSLLSTIGAGMQSLTGAPRLLQAIAKDGIIPVLAPFAKSTARGEPFRALMFTASGSLRGP</sequence>
<organism evidence="6">
    <name type="scientific">Hyalella azteca</name>
    <name type="common">Amphipod</name>
    <dbReference type="NCBI Taxonomy" id="294128"/>
    <lineage>
        <taxon>Eukaryota</taxon>
        <taxon>Metazoa</taxon>
        <taxon>Ecdysozoa</taxon>
        <taxon>Arthropoda</taxon>
        <taxon>Crustacea</taxon>
        <taxon>Multicrustacea</taxon>
        <taxon>Malacostraca</taxon>
        <taxon>Eumalacostraca</taxon>
        <taxon>Peracarida</taxon>
        <taxon>Amphipoda</taxon>
        <taxon>Senticaudata</taxon>
        <taxon>Talitrida</taxon>
        <taxon>Talitroidea</taxon>
        <taxon>Hyalellidae</taxon>
        <taxon>Hyalella</taxon>
    </lineage>
</organism>
<dbReference type="GO" id="GO:0007268">
    <property type="term" value="P:chemical synaptic transmission"/>
    <property type="evidence" value="ECO:0007669"/>
    <property type="project" value="TreeGrafter"/>
</dbReference>
<dbReference type="AlphaFoldDB" id="A0A6A0H6T2"/>
<dbReference type="GO" id="GO:0045202">
    <property type="term" value="C:synapse"/>
    <property type="evidence" value="ECO:0007669"/>
    <property type="project" value="GOC"/>
</dbReference>
<comment type="subcellular location">
    <subcellularLocation>
        <location evidence="1">Membrane</location>
        <topology evidence="1">Multi-pass membrane protein</topology>
    </subcellularLocation>
</comment>
<dbReference type="PANTHER" id="PTHR11827:SF73">
    <property type="entry name" value="KAZACHOC, ISOFORM G"/>
    <property type="match status" value="1"/>
</dbReference>
<reference evidence="6" key="2">
    <citation type="journal article" date="2018" name="Environ. Sci. Technol.">
        <title>The Toxicogenome of Hyalella azteca: A Model for Sediment Ecotoxicology and Evolutionary Toxicology.</title>
        <authorList>
            <person name="Poynton H.C."/>
            <person name="Hasenbein S."/>
            <person name="Benoit J.B."/>
            <person name="Sepulveda M.S."/>
            <person name="Poelchau M.F."/>
            <person name="Hughes D.S.T."/>
            <person name="Murali S.C."/>
            <person name="Chen S."/>
            <person name="Glastad K.M."/>
            <person name="Goodisman M.A.D."/>
            <person name="Werren J.H."/>
            <person name="Vineis J.H."/>
            <person name="Bowen J.L."/>
            <person name="Friedrich M."/>
            <person name="Jones J."/>
            <person name="Robertson H.M."/>
            <person name="Feyereisen R."/>
            <person name="Mechler-Hickson A."/>
            <person name="Mathers N."/>
            <person name="Lee C.E."/>
            <person name="Colbourne J.K."/>
            <person name="Biales A."/>
            <person name="Johnston J.S."/>
            <person name="Wellborn G.A."/>
            <person name="Rosendale A.J."/>
            <person name="Cridge A.G."/>
            <person name="Munoz-Torres M.C."/>
            <person name="Bain P.A."/>
            <person name="Manny A.R."/>
            <person name="Major K.M."/>
            <person name="Lambert F.N."/>
            <person name="Vulpe C.D."/>
            <person name="Tuck P."/>
            <person name="Blalock B.J."/>
            <person name="Lin Y.Y."/>
            <person name="Smith M.E."/>
            <person name="Ochoa-Acuna H."/>
            <person name="Chen M.M."/>
            <person name="Childers C.P."/>
            <person name="Qu J."/>
            <person name="Dugan S."/>
            <person name="Lee S.L."/>
            <person name="Chao H."/>
            <person name="Dinh H."/>
            <person name="Han Y."/>
            <person name="Doddapaneni H."/>
            <person name="Worley K.C."/>
            <person name="Muzny D.M."/>
            <person name="Gibbs R.A."/>
            <person name="Richards S."/>
        </authorList>
    </citation>
    <scope>NUCLEOTIDE SEQUENCE</scope>
    <source>
        <strain evidence="6">HAZT.00-mixed</strain>
        <tissue evidence="6">Whole organism</tissue>
    </source>
</reference>
<keyword evidence="4" id="KW-0472">Membrane</keyword>
<evidence type="ECO:0000256" key="4">
    <source>
        <dbReference type="ARBA" id="ARBA00023136"/>
    </source>
</evidence>
<dbReference type="GO" id="GO:0055075">
    <property type="term" value="P:potassium ion homeostasis"/>
    <property type="evidence" value="ECO:0007669"/>
    <property type="project" value="TreeGrafter"/>
</dbReference>
<proteinExistence type="predicted"/>
<protein>
    <recommendedName>
        <fullName evidence="5">Amino acid permease/ SLC12A domain-containing protein</fullName>
    </recommendedName>
</protein>
<evidence type="ECO:0000256" key="2">
    <source>
        <dbReference type="ARBA" id="ARBA00022692"/>
    </source>
</evidence>
<accession>A0A6A0H6T2</accession>
<dbReference type="InterPro" id="IPR004842">
    <property type="entry name" value="SLC12A_fam"/>
</dbReference>
<keyword evidence="3" id="KW-1133">Transmembrane helix</keyword>
<name>A0A6A0H6T2_HYAAZ</name>
<dbReference type="Proteomes" id="UP000711488">
    <property type="component" value="Unassembled WGS sequence"/>
</dbReference>